<feature type="region of interest" description="Disordered" evidence="2">
    <location>
        <begin position="748"/>
        <end position="795"/>
    </location>
</feature>
<proteinExistence type="predicted"/>
<organism evidence="3 4">
    <name type="scientific">Entomortierella chlamydospora</name>
    <dbReference type="NCBI Taxonomy" id="101097"/>
    <lineage>
        <taxon>Eukaryota</taxon>
        <taxon>Fungi</taxon>
        <taxon>Fungi incertae sedis</taxon>
        <taxon>Mucoromycota</taxon>
        <taxon>Mortierellomycotina</taxon>
        <taxon>Mortierellomycetes</taxon>
        <taxon>Mortierellales</taxon>
        <taxon>Mortierellaceae</taxon>
        <taxon>Entomortierella</taxon>
    </lineage>
</organism>
<accession>A0A9P6SWZ5</accession>
<sequence length="931" mass="103436">MAPPSGNINNSNGVNHNGARTNNHSTPATVQTNEGQPSLSFSQAFALGVSIPTSKFNTEAFGSLSVRPVSNTTSGVGTTTTTTGTGTLTGVGANYDPESLDDDFEIPLDLDDEFGMIDMDIEKDVHGLDTGTEMSQMGFVDIHPPVSQNGIERIEESQAVAEAAALKQRVAELEAELNKKNELLQVESGRSSVLKDKLEDVNRSHMELNEKFRLAQVQYQAEKQVMEEKHLKDLNNANMNHQFEVQKYILDGPSSSSKNIRPSQQIRNTQALPSAPVFPKEFSGFASTQSSVKIQPRDDFSVQNFAVPPKSPRKSRTYSSYSPSLEKPRPIQISNEPTRAARPVFGFRSDIPTQSEEEIIRDKLLAGHEHSYGLRQLLTIEADEERISPLPGSQDFKKNLRLEQITEKCVTALSNLILGVNIHSKLEALKTTTALLQASLIMRKPFHTVNSFQVLTTLCHTYEDIAKEICRGTVPFLENEREDPLAVSPSEASLSTALACIYFLFLTRLAIQLPTSAPPAFPSMRKEHSLPKDAEELLEANIFLLLNLVARQHLEAKTMNRTFVPLIRLRIYNKVLIEQRRHETLNRSLELLDLIVRDVECSRLLIGWSISKTTWTEAFPHIDTFVDLIDIKTEKPLDMANGLVPRLKIKVVEILDRITRINSEQTEKIIHQTKLIIRMIHSIRDLVELAGEIHNRRAVGSIWQGKDSSLTNNFGSISSSPVIIAPKVEPFGPGSGEINLADAFSAPPKSFHKRQESPAMQQRATSLSLVSSTSPNGPGLAPLSPPPPSSSPISPPTSLFSSFYENLSEDVHYRPLSLGLAGNEGGMGARRMAAFMSPDNRIFDYMVLLKLELEFILNIIHTVPEYRTYLFNREPSEYRALAFAVSKIVVWDLGLPAQAQELALEVLGILVIHDEEEPYYLGLVKDMNKIG</sequence>
<comment type="caution">
    <text evidence="3">The sequence shown here is derived from an EMBL/GenBank/DDBJ whole genome shotgun (WGS) entry which is preliminary data.</text>
</comment>
<feature type="compositionally biased region" description="Pro residues" evidence="2">
    <location>
        <begin position="783"/>
        <end position="795"/>
    </location>
</feature>
<feature type="compositionally biased region" description="Polar residues" evidence="2">
    <location>
        <begin position="758"/>
        <end position="773"/>
    </location>
</feature>
<feature type="coiled-coil region" evidence="1">
    <location>
        <begin position="156"/>
        <end position="190"/>
    </location>
</feature>
<evidence type="ECO:0000256" key="1">
    <source>
        <dbReference type="SAM" id="Coils"/>
    </source>
</evidence>
<dbReference type="EMBL" id="JAAAID010001665">
    <property type="protein sequence ID" value="KAG0009178.1"/>
    <property type="molecule type" value="Genomic_DNA"/>
</dbReference>
<gene>
    <name evidence="3" type="ORF">BGZ80_002660</name>
</gene>
<keyword evidence="1" id="KW-0175">Coiled coil</keyword>
<dbReference type="AlphaFoldDB" id="A0A9P6SWZ5"/>
<feature type="compositionally biased region" description="Low complexity" evidence="2">
    <location>
        <begin position="1"/>
        <end position="18"/>
    </location>
</feature>
<feature type="region of interest" description="Disordered" evidence="2">
    <location>
        <begin position="302"/>
        <end position="331"/>
    </location>
</feature>
<evidence type="ECO:0000256" key="2">
    <source>
        <dbReference type="SAM" id="MobiDB-lite"/>
    </source>
</evidence>
<feature type="region of interest" description="Disordered" evidence="2">
    <location>
        <begin position="1"/>
        <end position="36"/>
    </location>
</feature>
<dbReference type="Proteomes" id="UP000703661">
    <property type="component" value="Unassembled WGS sequence"/>
</dbReference>
<reference evidence="3" key="1">
    <citation type="journal article" date="2020" name="Fungal Divers.">
        <title>Resolving the Mortierellaceae phylogeny through synthesis of multi-gene phylogenetics and phylogenomics.</title>
        <authorList>
            <person name="Vandepol N."/>
            <person name="Liber J."/>
            <person name="Desiro A."/>
            <person name="Na H."/>
            <person name="Kennedy M."/>
            <person name="Barry K."/>
            <person name="Grigoriev I.V."/>
            <person name="Miller A.N."/>
            <person name="O'Donnell K."/>
            <person name="Stajich J.E."/>
            <person name="Bonito G."/>
        </authorList>
    </citation>
    <scope>NUCLEOTIDE SEQUENCE</scope>
    <source>
        <strain evidence="3">NRRL 2769</strain>
    </source>
</reference>
<evidence type="ECO:0000313" key="4">
    <source>
        <dbReference type="Proteomes" id="UP000703661"/>
    </source>
</evidence>
<protein>
    <submittedName>
        <fullName evidence="3">Uncharacterized protein</fullName>
    </submittedName>
</protein>
<name>A0A9P6SWZ5_9FUNG</name>
<feature type="compositionally biased region" description="Polar residues" evidence="2">
    <location>
        <begin position="19"/>
        <end position="36"/>
    </location>
</feature>
<keyword evidence="4" id="KW-1185">Reference proteome</keyword>
<evidence type="ECO:0000313" key="3">
    <source>
        <dbReference type="EMBL" id="KAG0009178.1"/>
    </source>
</evidence>
<feature type="region of interest" description="Disordered" evidence="2">
    <location>
        <begin position="72"/>
        <end position="92"/>
    </location>
</feature>